<dbReference type="GO" id="GO:0005829">
    <property type="term" value="C:cytosol"/>
    <property type="evidence" value="ECO:0007669"/>
    <property type="project" value="TreeGrafter"/>
</dbReference>
<evidence type="ECO:0000256" key="2">
    <source>
        <dbReference type="ARBA" id="ARBA00022679"/>
    </source>
</evidence>
<dbReference type="InterPro" id="IPR014043">
    <property type="entry name" value="Acyl_transferase_dom"/>
</dbReference>
<evidence type="ECO:0000313" key="7">
    <source>
        <dbReference type="Proteomes" id="UP000006281"/>
    </source>
</evidence>
<dbReference type="Proteomes" id="UP000006281">
    <property type="component" value="Chromosome"/>
</dbReference>
<dbReference type="BioCyc" id="SESP1179773:BN6_RS16240-MONOMER"/>
<feature type="domain" description="Malonyl-CoA:ACP transacylase (MAT)" evidence="5">
    <location>
        <begin position="20"/>
        <end position="317"/>
    </location>
</feature>
<evidence type="ECO:0000256" key="4">
    <source>
        <dbReference type="ARBA" id="ARBA00048462"/>
    </source>
</evidence>
<dbReference type="SUPFAM" id="SSF55048">
    <property type="entry name" value="Probable ACP-binding domain of malonyl-CoA ACP transacylase"/>
    <property type="match status" value="1"/>
</dbReference>
<evidence type="ECO:0000256" key="3">
    <source>
        <dbReference type="ARBA" id="ARBA00023315"/>
    </source>
</evidence>
<proteinExistence type="predicted"/>
<dbReference type="OrthoDB" id="4286171at2"/>
<reference evidence="6 7" key="1">
    <citation type="journal article" date="2012" name="BMC Genomics">
        <title>Complete genome sequence of Saccharothrix espanaensis DSM 44229T and comparison to the other completely sequenced Pseudonocardiaceae.</title>
        <authorList>
            <person name="Strobel T."/>
            <person name="Al-Dilaimi A."/>
            <person name="Blom J."/>
            <person name="Gessner A."/>
            <person name="Kalinowski J."/>
            <person name="Luzhetska M."/>
            <person name="Puhler A."/>
            <person name="Szczepanowski R."/>
            <person name="Bechthold A."/>
            <person name="Ruckert C."/>
        </authorList>
    </citation>
    <scope>NUCLEOTIDE SEQUENCE [LARGE SCALE GENOMIC DNA]</scope>
    <source>
        <strain evidence="7">ATCC 51144 / DSM 44229 / JCM 9112 / NBRC 15066 / NRRL 15764</strain>
    </source>
</reference>
<protein>
    <recommendedName>
        <fullName evidence="1">[acyl-carrier-protein] S-malonyltransferase</fullName>
        <ecNumber evidence="1">2.3.1.39</ecNumber>
    </recommendedName>
</protein>
<evidence type="ECO:0000256" key="1">
    <source>
        <dbReference type="ARBA" id="ARBA00013258"/>
    </source>
</evidence>
<dbReference type="eggNOG" id="COG3321">
    <property type="taxonomic scope" value="Bacteria"/>
</dbReference>
<dbReference type="HOGENOM" id="CLU_030558_1_1_11"/>
<gene>
    <name evidence="6" type="ordered locus">BN6_33470</name>
</gene>
<keyword evidence="3" id="KW-0012">Acyltransferase</keyword>
<dbReference type="RefSeq" id="WP_015100761.1">
    <property type="nucleotide sequence ID" value="NC_019673.1"/>
</dbReference>
<evidence type="ECO:0000259" key="5">
    <source>
        <dbReference type="SMART" id="SM00827"/>
    </source>
</evidence>
<name>K0K1C2_SACES</name>
<evidence type="ECO:0000313" key="6">
    <source>
        <dbReference type="EMBL" id="CCH30649.1"/>
    </source>
</evidence>
<dbReference type="PANTHER" id="PTHR42681">
    <property type="entry name" value="MALONYL-COA-ACYL CARRIER PROTEIN TRANSACYLASE, MITOCHONDRIAL"/>
    <property type="match status" value="1"/>
</dbReference>
<dbReference type="PANTHER" id="PTHR42681:SF1">
    <property type="entry name" value="MALONYL-COA-ACYL CARRIER PROTEIN TRANSACYLASE, MITOCHONDRIAL"/>
    <property type="match status" value="1"/>
</dbReference>
<dbReference type="InterPro" id="IPR016035">
    <property type="entry name" value="Acyl_Trfase/lysoPLipase"/>
</dbReference>
<dbReference type="AlphaFoldDB" id="K0K1C2"/>
<dbReference type="SMART" id="SM00827">
    <property type="entry name" value="PKS_AT"/>
    <property type="match status" value="1"/>
</dbReference>
<dbReference type="GO" id="GO:0006633">
    <property type="term" value="P:fatty acid biosynthetic process"/>
    <property type="evidence" value="ECO:0007669"/>
    <property type="project" value="TreeGrafter"/>
</dbReference>
<comment type="catalytic activity">
    <reaction evidence="4">
        <text>holo-[ACP] + malonyl-CoA = malonyl-[ACP] + CoA</text>
        <dbReference type="Rhea" id="RHEA:41792"/>
        <dbReference type="Rhea" id="RHEA-COMP:9623"/>
        <dbReference type="Rhea" id="RHEA-COMP:9685"/>
        <dbReference type="ChEBI" id="CHEBI:57287"/>
        <dbReference type="ChEBI" id="CHEBI:57384"/>
        <dbReference type="ChEBI" id="CHEBI:64479"/>
        <dbReference type="ChEBI" id="CHEBI:78449"/>
        <dbReference type="EC" id="2.3.1.39"/>
    </reaction>
</comment>
<dbReference type="GO" id="GO:0004314">
    <property type="term" value="F:[acyl-carrier-protein] S-malonyltransferase activity"/>
    <property type="evidence" value="ECO:0007669"/>
    <property type="project" value="UniProtKB-EC"/>
</dbReference>
<dbReference type="SUPFAM" id="SSF52151">
    <property type="entry name" value="FabD/lysophospholipase-like"/>
    <property type="match status" value="1"/>
</dbReference>
<dbReference type="Pfam" id="PF00698">
    <property type="entry name" value="Acyl_transf_1"/>
    <property type="match status" value="1"/>
</dbReference>
<dbReference type="EC" id="2.3.1.39" evidence="1"/>
<dbReference type="STRING" id="1179773.BN6_33470"/>
<dbReference type="PATRIC" id="fig|1179773.3.peg.3350"/>
<accession>K0K1C2</accession>
<dbReference type="Gene3D" id="3.30.70.250">
    <property type="entry name" value="Malonyl-CoA ACP transacylase, ACP-binding"/>
    <property type="match status" value="1"/>
</dbReference>
<dbReference type="Gene3D" id="3.40.366.10">
    <property type="entry name" value="Malonyl-Coenzyme A Acyl Carrier Protein, domain 2"/>
    <property type="match status" value="1"/>
</dbReference>
<keyword evidence="2 6" id="KW-0808">Transferase</keyword>
<dbReference type="InterPro" id="IPR050858">
    <property type="entry name" value="Mal-CoA-ACP_Trans/PKS_FabD"/>
</dbReference>
<organism evidence="6 7">
    <name type="scientific">Saccharothrix espanaensis (strain ATCC 51144 / DSM 44229 / JCM 9112 / NBRC 15066 / NRRL 15764)</name>
    <dbReference type="NCBI Taxonomy" id="1179773"/>
    <lineage>
        <taxon>Bacteria</taxon>
        <taxon>Bacillati</taxon>
        <taxon>Actinomycetota</taxon>
        <taxon>Actinomycetes</taxon>
        <taxon>Pseudonocardiales</taxon>
        <taxon>Pseudonocardiaceae</taxon>
        <taxon>Saccharothrix</taxon>
    </lineage>
</organism>
<dbReference type="InterPro" id="IPR001227">
    <property type="entry name" value="Ac_transferase_dom_sf"/>
</dbReference>
<dbReference type="KEGG" id="sesp:BN6_33470"/>
<dbReference type="InterPro" id="IPR016036">
    <property type="entry name" value="Malonyl_transacylase_ACP-bd"/>
</dbReference>
<dbReference type="EMBL" id="HE804045">
    <property type="protein sequence ID" value="CCH30649.1"/>
    <property type="molecule type" value="Genomic_DNA"/>
</dbReference>
<sequence length="330" mass="34589">MLTGPARRRSPSRRPAPVLLFPGVGSYRPGVLCGLEELPEVRSVIDQVDHADHGRHRVPRLLLDPGGPDERHLSAHDPTSAHLAVYTAAVAVSALLHRRFGVRARAMMGHSAGEIAALAAAGGVDVGDGARVVLARDAAIAESAAPPGGLVVVEATAAEVDRLLAEVALPSLQRACDNAPNQCVVSGAAGDLPALTAVANRNGRRTTRLATTIMFHNRALIGAARAFLDQISSVTVHLPHTPVFSAPLLRTHRSTAELREATAHHLIGPVHFRRALEGLHRSGTGTFLETGPRNVLTALAKATVPDARAVSVLPRKTTVGHLAAVLRATS</sequence>
<keyword evidence="7" id="KW-1185">Reference proteome</keyword>